<dbReference type="InterPro" id="IPR029061">
    <property type="entry name" value="THDP-binding"/>
</dbReference>
<dbReference type="Gene3D" id="3.40.50.920">
    <property type="match status" value="1"/>
</dbReference>
<dbReference type="EC" id="2.2.1.7" evidence="11"/>
<comment type="subunit">
    <text evidence="3 11">Homodimer.</text>
</comment>
<dbReference type="FunFam" id="3.40.50.920:FF:000002">
    <property type="entry name" value="1-deoxy-D-xylulose-5-phosphate synthase"/>
    <property type="match status" value="1"/>
</dbReference>
<feature type="binding site" evidence="11">
    <location>
        <position position="146"/>
    </location>
    <ligand>
        <name>Mg(2+)</name>
        <dbReference type="ChEBI" id="CHEBI:18420"/>
    </ligand>
</feature>
<dbReference type="SMART" id="SM00861">
    <property type="entry name" value="Transket_pyr"/>
    <property type="match status" value="1"/>
</dbReference>
<dbReference type="Gene3D" id="3.40.50.970">
    <property type="match status" value="2"/>
</dbReference>
<dbReference type="InterPro" id="IPR009014">
    <property type="entry name" value="Transketo_C/PFOR_II"/>
</dbReference>
<feature type="binding site" evidence="11">
    <location>
        <position position="178"/>
    </location>
    <ligand>
        <name>thiamine diphosphate</name>
        <dbReference type="ChEBI" id="CHEBI:58937"/>
    </ligand>
</feature>
<evidence type="ECO:0000256" key="9">
    <source>
        <dbReference type="ARBA" id="ARBA00023229"/>
    </source>
</evidence>
<keyword evidence="8 11" id="KW-0786">Thiamine pyrophosphate</keyword>
<feature type="binding site" evidence="11">
    <location>
        <position position="289"/>
    </location>
    <ligand>
        <name>thiamine diphosphate</name>
        <dbReference type="ChEBI" id="CHEBI:58937"/>
    </ligand>
</feature>
<dbReference type="InterPro" id="IPR049557">
    <property type="entry name" value="Transketolase_CS"/>
</dbReference>
<dbReference type="Pfam" id="PF02779">
    <property type="entry name" value="Transket_pyr"/>
    <property type="match status" value="1"/>
</dbReference>
<dbReference type="FunFam" id="3.40.50.970:FF:000005">
    <property type="entry name" value="1-deoxy-D-xylulose-5-phosphate synthase"/>
    <property type="match status" value="1"/>
</dbReference>
<evidence type="ECO:0000256" key="10">
    <source>
        <dbReference type="ARBA" id="ARBA00055605"/>
    </source>
</evidence>
<evidence type="ECO:0000256" key="5">
    <source>
        <dbReference type="ARBA" id="ARBA00022723"/>
    </source>
</evidence>
<keyword evidence="9 11" id="KW-0414">Isoprene biosynthesis</keyword>
<dbReference type="GO" id="GO:0016114">
    <property type="term" value="P:terpenoid biosynthetic process"/>
    <property type="evidence" value="ECO:0007669"/>
    <property type="project" value="UniProtKB-UniRule"/>
</dbReference>
<keyword evidence="4 11" id="KW-0808">Transferase</keyword>
<dbReference type="PROSITE" id="PS00801">
    <property type="entry name" value="TRANSKETOLASE_1"/>
    <property type="match status" value="1"/>
</dbReference>
<feature type="binding site" evidence="11">
    <location>
        <begin position="147"/>
        <end position="148"/>
    </location>
    <ligand>
        <name>thiamine diphosphate</name>
        <dbReference type="ChEBI" id="CHEBI:58937"/>
    </ligand>
</feature>
<dbReference type="EMBL" id="CYYC01000029">
    <property type="protein sequence ID" value="CUN10328.1"/>
    <property type="molecule type" value="Genomic_DNA"/>
</dbReference>
<evidence type="ECO:0000313" key="13">
    <source>
        <dbReference type="EMBL" id="CUN10328.1"/>
    </source>
</evidence>
<evidence type="ECO:0000259" key="12">
    <source>
        <dbReference type="SMART" id="SM00861"/>
    </source>
</evidence>
<evidence type="ECO:0000256" key="11">
    <source>
        <dbReference type="HAMAP-Rule" id="MF_00315"/>
    </source>
</evidence>
<feature type="binding site" evidence="11">
    <location>
        <position position="74"/>
    </location>
    <ligand>
        <name>thiamine diphosphate</name>
        <dbReference type="ChEBI" id="CHEBI:58937"/>
    </ligand>
</feature>
<evidence type="ECO:0000256" key="8">
    <source>
        <dbReference type="ARBA" id="ARBA00023052"/>
    </source>
</evidence>
<dbReference type="NCBIfam" id="NF003933">
    <property type="entry name" value="PRK05444.2-2"/>
    <property type="match status" value="1"/>
</dbReference>
<keyword evidence="5 11" id="KW-0479">Metal-binding</keyword>
<dbReference type="SUPFAM" id="SSF52518">
    <property type="entry name" value="Thiamin diphosphate-binding fold (THDP-binding)"/>
    <property type="match status" value="2"/>
</dbReference>
<keyword evidence="7 11" id="KW-0784">Thiamine biosynthesis</keyword>
<dbReference type="OrthoDB" id="9803371at2"/>
<dbReference type="GO" id="GO:0030976">
    <property type="term" value="F:thiamine pyrophosphate binding"/>
    <property type="evidence" value="ECO:0007669"/>
    <property type="project" value="UniProtKB-UniRule"/>
</dbReference>
<feature type="binding site" evidence="11">
    <location>
        <position position="370"/>
    </location>
    <ligand>
        <name>thiamine diphosphate</name>
        <dbReference type="ChEBI" id="CHEBI:58937"/>
    </ligand>
</feature>
<dbReference type="Pfam" id="PF02780">
    <property type="entry name" value="Transketolase_C"/>
    <property type="match status" value="1"/>
</dbReference>
<reference evidence="13 14" key="1">
    <citation type="submission" date="2015-09" db="EMBL/GenBank/DDBJ databases">
        <authorList>
            <consortium name="Pathogen Informatics"/>
        </authorList>
    </citation>
    <scope>NUCLEOTIDE SEQUENCE [LARGE SCALE GENOMIC DNA]</scope>
    <source>
        <strain evidence="13 14">2789STDY5834966</strain>
    </source>
</reference>
<evidence type="ECO:0000256" key="3">
    <source>
        <dbReference type="ARBA" id="ARBA00011738"/>
    </source>
</evidence>
<comment type="cofactor">
    <cofactor evidence="11">
        <name>Mg(2+)</name>
        <dbReference type="ChEBI" id="CHEBI:18420"/>
    </cofactor>
    <text evidence="11">Binds 1 Mg(2+) ion per subunit.</text>
</comment>
<dbReference type="PANTHER" id="PTHR43322:SF5">
    <property type="entry name" value="1-DEOXY-D-XYLULOSE-5-PHOSPHATE SYNTHASE, CHLOROPLASTIC"/>
    <property type="match status" value="1"/>
</dbReference>
<dbReference type="SUPFAM" id="SSF52922">
    <property type="entry name" value="TK C-terminal domain-like"/>
    <property type="match status" value="1"/>
</dbReference>
<proteinExistence type="inferred from homology"/>
<dbReference type="CDD" id="cd02007">
    <property type="entry name" value="TPP_DXS"/>
    <property type="match status" value="1"/>
</dbReference>
<accession>A0A173UA15</accession>
<comment type="catalytic activity">
    <reaction evidence="11">
        <text>D-glyceraldehyde 3-phosphate + pyruvate + H(+) = 1-deoxy-D-xylulose 5-phosphate + CO2</text>
        <dbReference type="Rhea" id="RHEA:12605"/>
        <dbReference type="ChEBI" id="CHEBI:15361"/>
        <dbReference type="ChEBI" id="CHEBI:15378"/>
        <dbReference type="ChEBI" id="CHEBI:16526"/>
        <dbReference type="ChEBI" id="CHEBI:57792"/>
        <dbReference type="ChEBI" id="CHEBI:59776"/>
        <dbReference type="EC" id="2.2.1.7"/>
    </reaction>
</comment>
<feature type="binding site" evidence="11">
    <location>
        <position position="178"/>
    </location>
    <ligand>
        <name>Mg(2+)</name>
        <dbReference type="ChEBI" id="CHEBI:18420"/>
    </ligand>
</feature>
<dbReference type="Proteomes" id="UP000095390">
    <property type="component" value="Unassembled WGS sequence"/>
</dbReference>
<dbReference type="InterPro" id="IPR020826">
    <property type="entry name" value="Transketolase_BS"/>
</dbReference>
<comment type="cofactor">
    <cofactor evidence="11">
        <name>thiamine diphosphate</name>
        <dbReference type="ChEBI" id="CHEBI:58937"/>
    </cofactor>
    <text evidence="11">Binds 1 thiamine pyrophosphate per subunit.</text>
</comment>
<dbReference type="GO" id="GO:0009228">
    <property type="term" value="P:thiamine biosynthetic process"/>
    <property type="evidence" value="ECO:0007669"/>
    <property type="project" value="UniProtKB-UniRule"/>
</dbReference>
<dbReference type="GO" id="GO:0019288">
    <property type="term" value="P:isopentenyl diphosphate biosynthetic process, methylerythritol 4-phosphate pathway"/>
    <property type="evidence" value="ECO:0007669"/>
    <property type="project" value="TreeGrafter"/>
</dbReference>
<evidence type="ECO:0000256" key="6">
    <source>
        <dbReference type="ARBA" id="ARBA00022842"/>
    </source>
</evidence>
<dbReference type="GO" id="GO:0000287">
    <property type="term" value="F:magnesium ion binding"/>
    <property type="evidence" value="ECO:0007669"/>
    <property type="project" value="UniProtKB-UniRule"/>
</dbReference>
<name>A0A173UA15_9FIRM</name>
<comment type="pathway">
    <text evidence="1 11">Metabolic intermediate biosynthesis; 1-deoxy-D-xylulose 5-phosphate biosynthesis; 1-deoxy-D-xylulose 5-phosphate from D-glyceraldehyde 3-phosphate and pyruvate: step 1/1.</text>
</comment>
<evidence type="ECO:0000313" key="14">
    <source>
        <dbReference type="Proteomes" id="UP000095390"/>
    </source>
</evidence>
<evidence type="ECO:0000256" key="7">
    <source>
        <dbReference type="ARBA" id="ARBA00022977"/>
    </source>
</evidence>
<protein>
    <recommendedName>
        <fullName evidence="11">1-deoxy-D-xylulose-5-phosphate synthase</fullName>
        <ecNumber evidence="11">2.2.1.7</ecNumber>
    </recommendedName>
    <alternativeName>
        <fullName evidence="11">1-deoxyxylulose-5-phosphate synthase</fullName>
        <shortName evidence="11">DXP synthase</shortName>
        <shortName evidence="11">DXPS</shortName>
    </alternativeName>
</protein>
<dbReference type="InterPro" id="IPR005475">
    <property type="entry name" value="Transketolase-like_Pyr-bd"/>
</dbReference>
<dbReference type="GO" id="GO:0005829">
    <property type="term" value="C:cytosol"/>
    <property type="evidence" value="ECO:0007669"/>
    <property type="project" value="TreeGrafter"/>
</dbReference>
<evidence type="ECO:0000256" key="1">
    <source>
        <dbReference type="ARBA" id="ARBA00004980"/>
    </source>
</evidence>
<evidence type="ECO:0000256" key="4">
    <source>
        <dbReference type="ARBA" id="ARBA00022679"/>
    </source>
</evidence>
<dbReference type="InterPro" id="IPR033248">
    <property type="entry name" value="Transketolase_C"/>
</dbReference>
<dbReference type="UniPathway" id="UPA00064">
    <property type="reaction ID" value="UER00091"/>
</dbReference>
<dbReference type="GO" id="GO:0008661">
    <property type="term" value="F:1-deoxy-D-xylulose-5-phosphate synthase activity"/>
    <property type="evidence" value="ECO:0007669"/>
    <property type="project" value="UniProtKB-UniRule"/>
</dbReference>
<dbReference type="RefSeq" id="WP_055183088.1">
    <property type="nucleotide sequence ID" value="NZ_CAKXER010000006.1"/>
</dbReference>
<dbReference type="PANTHER" id="PTHR43322">
    <property type="entry name" value="1-D-DEOXYXYLULOSE 5-PHOSPHATE SYNTHASE-RELATED"/>
    <property type="match status" value="1"/>
</dbReference>
<comment type="function">
    <text evidence="10 11">Catalyzes the acyloin condensation reaction between C atoms 2 and 3 of pyruvate and glyceraldehyde 3-phosphate to yield 1-deoxy-D-xylulose-5-phosphate (DXP).</text>
</comment>
<evidence type="ECO:0000256" key="2">
    <source>
        <dbReference type="ARBA" id="ARBA00011081"/>
    </source>
</evidence>
<organism evidence="13 14">
    <name type="scientific">Anaerobutyricum hallii</name>
    <dbReference type="NCBI Taxonomy" id="39488"/>
    <lineage>
        <taxon>Bacteria</taxon>
        <taxon>Bacillati</taxon>
        <taxon>Bacillota</taxon>
        <taxon>Clostridia</taxon>
        <taxon>Lachnospirales</taxon>
        <taxon>Lachnospiraceae</taxon>
        <taxon>Anaerobutyricum</taxon>
    </lineage>
</organism>
<dbReference type="AlphaFoldDB" id="A0A173UA15"/>
<keyword evidence="6 11" id="KW-0460">Magnesium</keyword>
<dbReference type="CDD" id="cd07033">
    <property type="entry name" value="TPP_PYR_DXS_TK_like"/>
    <property type="match status" value="1"/>
</dbReference>
<dbReference type="PROSITE" id="PS00802">
    <property type="entry name" value="TRANSKETOLASE_2"/>
    <property type="match status" value="1"/>
</dbReference>
<dbReference type="NCBIfam" id="TIGR00204">
    <property type="entry name" value="dxs"/>
    <property type="match status" value="1"/>
</dbReference>
<dbReference type="Pfam" id="PF13292">
    <property type="entry name" value="DXP_synthase_N"/>
    <property type="match status" value="1"/>
</dbReference>
<sequence length="624" mass="69367">MGRLLNKIKEPNDIKRISPKLYPILAQEIRDFLIDHVSQTGGHLASNLGAVEITMALHICLHFPEDKVVYDVGHQSYVHKLLTGRKDEFTSLRQKDGLCGFPKRCESDCDVFGTGHSSTSISAALGLAVARDLEQKEETIAVVIGDGALSGGMAYEALNNLSILRREKKNMIIILNDNKMSISENVGGMSRYLNDLRSRRSYSEFKENVENALNNIPGVGKSVARTLKKSKDSIKQLFIPGMLFENMGITYYGLVNGHDIYELIHAINRAKQHEGPILIHAITRKGMGYKYAEKNPEKFHGIGPFDKETGEVLAKKTKKTYTDIFAESLVELARENKKVVAITAAMPSGTGLKAFKKHYPKRFFDVGIAEEHAVTFAAGLAAQGMRPVFAVYSSFLQRGYDQVLHDVCIQKLPVFFGIDRSGLVGADGETHQGIFDISYLSHIPNMVLMAPKNEKEMPAMMKFALEYNGPIAMKYPRGSVYDGLSEYNAPIELGKSEMIYEGQDVVILAVGNIMEECEKAVQLLKSQGYNPGLVNVRFIRPMDEEMLHVLSKKYSLIVTVEENQLIGGYGQMVSAFLHKNVCKNQLLTLGISDYFVGHATVNEQREEAGINADSIVKSIIDRMN</sequence>
<dbReference type="InterPro" id="IPR005477">
    <property type="entry name" value="Dxylulose-5-P_synthase"/>
</dbReference>
<dbReference type="HAMAP" id="MF_00315">
    <property type="entry name" value="DXP_synth"/>
    <property type="match status" value="1"/>
</dbReference>
<feature type="binding site" evidence="11">
    <location>
        <begin position="115"/>
        <end position="117"/>
    </location>
    <ligand>
        <name>thiamine diphosphate</name>
        <dbReference type="ChEBI" id="CHEBI:58937"/>
    </ligand>
</feature>
<gene>
    <name evidence="13" type="primary">dxs_3</name>
    <name evidence="11" type="synonym">dxs</name>
    <name evidence="13" type="ORF">ERS852578_02204</name>
</gene>
<comment type="similarity">
    <text evidence="2 11">Belongs to the transketolase family. DXPS subfamily.</text>
</comment>
<feature type="domain" description="Transketolase-like pyrimidine-binding" evidence="12">
    <location>
        <begin position="319"/>
        <end position="483"/>
    </location>
</feature>